<evidence type="ECO:0000313" key="3">
    <source>
        <dbReference type="EMBL" id="ADV44864.1"/>
    </source>
</evidence>
<dbReference type="HOGENOM" id="CLU_004317_0_1_10"/>
<dbReference type="InterPro" id="IPR012910">
    <property type="entry name" value="Plug_dom"/>
</dbReference>
<dbReference type="Pfam" id="PF13715">
    <property type="entry name" value="CarbopepD_reg_2"/>
    <property type="match status" value="1"/>
</dbReference>
<dbReference type="AlphaFoldDB" id="E6SPA7"/>
<keyword evidence="1" id="KW-1134">Transmembrane beta strand</keyword>
<dbReference type="InterPro" id="IPR037066">
    <property type="entry name" value="Plug_dom_sf"/>
</dbReference>
<keyword evidence="1" id="KW-0472">Membrane</keyword>
<dbReference type="InterPro" id="IPR039426">
    <property type="entry name" value="TonB-dep_rcpt-like"/>
</dbReference>
<organism evidence="3 4">
    <name type="scientific">Bacteroides helcogenes (strain ATCC 35417 / DSM 20613 / JCM 6297 / CCUG 15421 / P 36-108)</name>
    <dbReference type="NCBI Taxonomy" id="693979"/>
    <lineage>
        <taxon>Bacteria</taxon>
        <taxon>Pseudomonadati</taxon>
        <taxon>Bacteroidota</taxon>
        <taxon>Bacteroidia</taxon>
        <taxon>Bacteroidales</taxon>
        <taxon>Bacteroidaceae</taxon>
        <taxon>Bacteroides</taxon>
    </lineage>
</organism>
<dbReference type="Pfam" id="PF07715">
    <property type="entry name" value="Plug"/>
    <property type="match status" value="1"/>
</dbReference>
<dbReference type="NCBIfam" id="TIGR04057">
    <property type="entry name" value="SusC_RagA_signa"/>
    <property type="match status" value="1"/>
</dbReference>
<dbReference type="PROSITE" id="PS52016">
    <property type="entry name" value="TONB_DEPENDENT_REC_3"/>
    <property type="match status" value="1"/>
</dbReference>
<gene>
    <name evidence="3" type="ordered locus">Bache_2929</name>
</gene>
<dbReference type="GO" id="GO:0009279">
    <property type="term" value="C:cell outer membrane"/>
    <property type="evidence" value="ECO:0007669"/>
    <property type="project" value="UniProtKB-SubCell"/>
</dbReference>
<reference evidence="3 4" key="2">
    <citation type="journal article" date="2011" name="Stand. Genomic Sci.">
        <title>Complete genome sequence of Bacteroides helcogenes type strain (P 36-108).</title>
        <authorList>
            <person name="Pati A."/>
            <person name="Gronow S."/>
            <person name="Zeytun A."/>
            <person name="Lapidus A."/>
            <person name="Nolan M."/>
            <person name="Hammon N."/>
            <person name="Deshpande S."/>
            <person name="Cheng J.F."/>
            <person name="Tapia R."/>
            <person name="Han C."/>
            <person name="Goodwin L."/>
            <person name="Pitluck S."/>
            <person name="Liolios K."/>
            <person name="Pagani I."/>
            <person name="Ivanova N."/>
            <person name="Mavromatis K."/>
            <person name="Chen A."/>
            <person name="Palaniappan K."/>
            <person name="Land M."/>
            <person name="Hauser L."/>
            <person name="Chang Y.J."/>
            <person name="Jeffries C.D."/>
            <person name="Detter J.C."/>
            <person name="Brambilla E."/>
            <person name="Rohde M."/>
            <person name="Goker M."/>
            <person name="Woyke T."/>
            <person name="Bristow J."/>
            <person name="Eisen J.A."/>
            <person name="Markowitz V."/>
            <person name="Hugenholtz P."/>
            <person name="Kyrpides N.C."/>
            <person name="Klenk H.P."/>
            <person name="Lucas S."/>
        </authorList>
    </citation>
    <scope>NUCLEOTIDE SEQUENCE [LARGE SCALE GENOMIC DNA]</scope>
    <source>
        <strain evidence="4">ATCC 35417 / DSM 20613 / JCM 6297 / CCUG 15421 / P 36-108</strain>
    </source>
</reference>
<evidence type="ECO:0000256" key="1">
    <source>
        <dbReference type="PROSITE-ProRule" id="PRU01360"/>
    </source>
</evidence>
<dbReference type="eggNOG" id="COG1629">
    <property type="taxonomic scope" value="Bacteria"/>
</dbReference>
<protein>
    <submittedName>
        <fullName evidence="3">TonB-dependent receptor plug</fullName>
    </submittedName>
</protein>
<keyword evidence="1" id="KW-0998">Cell outer membrane</keyword>
<proteinExistence type="inferred from homology"/>
<dbReference type="InterPro" id="IPR023997">
    <property type="entry name" value="TonB-dep_OMP_SusC/RagA_CS"/>
</dbReference>
<dbReference type="FunFam" id="2.60.40.1120:FF:000003">
    <property type="entry name" value="Outer membrane protein Omp121"/>
    <property type="match status" value="1"/>
</dbReference>
<name>E6SPA7_BACT6</name>
<dbReference type="STRING" id="693979.Bache_2929"/>
<keyword evidence="3" id="KW-0675">Receptor</keyword>
<reference key="1">
    <citation type="submission" date="2010-11" db="EMBL/GenBank/DDBJ databases">
        <title>The complete genome of Bacteroides helcogenes P 36-108.</title>
        <authorList>
            <consortium name="US DOE Joint Genome Institute (JGI-PGF)"/>
            <person name="Lucas S."/>
            <person name="Copeland A."/>
            <person name="Lapidus A."/>
            <person name="Bruce D."/>
            <person name="Goodwin L."/>
            <person name="Pitluck S."/>
            <person name="Kyrpides N."/>
            <person name="Mavromatis K."/>
            <person name="Ivanova N."/>
            <person name="Zeytun A."/>
            <person name="Brettin T."/>
            <person name="Detter J.C."/>
            <person name="Tapia R."/>
            <person name="Han C."/>
            <person name="Land M."/>
            <person name="Hauser L."/>
            <person name="Markowitz V."/>
            <person name="Cheng J.-F."/>
            <person name="Hugenholtz P."/>
            <person name="Woyke T."/>
            <person name="Wu D."/>
            <person name="Gronow S."/>
            <person name="Wellnitz S."/>
            <person name="Brambilla E."/>
            <person name="Klenk H.-P."/>
            <person name="Eisen J.A."/>
        </authorList>
    </citation>
    <scope>NUCLEOTIDE SEQUENCE</scope>
    <source>
        <strain>P 36-108</strain>
    </source>
</reference>
<keyword evidence="1" id="KW-0812">Transmembrane</keyword>
<dbReference type="KEGG" id="bhl:Bache_2929"/>
<comment type="subcellular location">
    <subcellularLocation>
        <location evidence="1">Cell outer membrane</location>
        <topology evidence="1">Multi-pass membrane protein</topology>
    </subcellularLocation>
</comment>
<keyword evidence="4" id="KW-1185">Reference proteome</keyword>
<evidence type="ECO:0000259" key="2">
    <source>
        <dbReference type="Pfam" id="PF07715"/>
    </source>
</evidence>
<sequence length="1190" mass="133328">MKNRIAYVESAYEKQKTASISGTCRKWKKDFHNSEKKPLIKLICKCMKKDLNDDGTREKIHQINLFYRTMRITTFILFFCTFCSFAGNVNSQTAKVTINKNNAVLSDVLNEIEKQTNYLFIYQNNIDMKRPVSINVNKKTVESILPKLFPGGDVAYKLEGSHIILTKNEVKNVQIVQQSVQGRKVTGVVVDEMGEPVIGAAVRVKNGSTGAVTDLDGKFTLDVPVKGQIEISFIGYKTQVLTPQDGKLINVQLEADSQALDEVVVVGYGTSTKRSLIASVSKVETKGMEAAPTTNITEALAGRAPGLVIQGNGGGINKSSTITIRGGDTPLVVIDGIIREYQDFKTLAPGDVESVSILKDASSTAVYGSRAANGIIQVVTKKGKEGKMSIDYNYNLSLAQPSVWRDRLSSAEIAEQTNIAYANDGRDGGVRYTAEEIQKYRDGSDPFNYPNTDWRSLVLRDWAPTQKHNITMAGGTETNNYVASLGYIDQQSLYRKNTHNMQRYNVRLTQSAYIKAIGLRETASVDGYAQETTHPYSSTASGYYQVFSHIQNKSPMSIAVNKFGNPYVGSDNPVAETSDEAGYLRDNRKMLNAKLQLEWDVPYVQGLNLRGAVNYNYYIRREKDWRKDAAQYEWESTDPQYAGSSRLSRYTASNYYYTWQWFANYNRKFGKHDISALAGYEATYGLNESESMGRTGYVFNIDQFSAGPESTTSIGAGEEEYGRAGWVGQAKYNYDQKYFAEFSLRYDGSDMFPKNKRWGTFWAGSLGWSVDQEKFMESLRDNHVLDMLKLRASYGEVGADNWGKDGDTYHISRYSYLSDYGYSAKGYVINGQYYGTFYEKDPASTAITWFTSSQANVGFDFASLNNRLYGSFDYFYYKTKGFIYAPAATDAGYYAPLGTSLPKISTDAEYRRGGYEFQLGWRSNIGDFKYDVSANWTYYNTLWANDPSESITSQMNPRTRRVQNTDYYTTALHCLGFFTSDEEIRNSALPSDSYNLQPGDLKYEDVNGDGVITGADAVRIGSGNFPHSNFGISLGGSYKGWSLNVLFQGASSFNMYLGGALQGNNAQSNYIPVYSFQTDYWTPENTNAKYPRLTSYGGGKNGNNNYLGSDFWLINGSYIRLKDFSLAYDFKYKLLKNCKWITKLQASISGQNIFTISEATKYGMDPENASNENYGYPNERVIAFGINVGF</sequence>
<comment type="similarity">
    <text evidence="1">Belongs to the TonB-dependent receptor family.</text>
</comment>
<dbReference type="InterPro" id="IPR008969">
    <property type="entry name" value="CarboxyPept-like_regulatory"/>
</dbReference>
<dbReference type="EMBL" id="CP002352">
    <property type="protein sequence ID" value="ADV44864.1"/>
    <property type="molecule type" value="Genomic_DNA"/>
</dbReference>
<feature type="domain" description="TonB-dependent receptor plug" evidence="2">
    <location>
        <begin position="273"/>
        <end position="375"/>
    </location>
</feature>
<dbReference type="SUPFAM" id="SSF56935">
    <property type="entry name" value="Porins"/>
    <property type="match status" value="1"/>
</dbReference>
<dbReference type="SUPFAM" id="SSF49464">
    <property type="entry name" value="Carboxypeptidase regulatory domain-like"/>
    <property type="match status" value="1"/>
</dbReference>
<dbReference type="Gene3D" id="2.170.130.10">
    <property type="entry name" value="TonB-dependent receptor, plug domain"/>
    <property type="match status" value="1"/>
</dbReference>
<dbReference type="NCBIfam" id="TIGR04056">
    <property type="entry name" value="OMP_RagA_SusC"/>
    <property type="match status" value="1"/>
</dbReference>
<dbReference type="Gene3D" id="2.60.40.1120">
    <property type="entry name" value="Carboxypeptidase-like, regulatory domain"/>
    <property type="match status" value="1"/>
</dbReference>
<dbReference type="InterPro" id="IPR023996">
    <property type="entry name" value="TonB-dep_OMP_SusC/RagA"/>
</dbReference>
<accession>E6SPA7</accession>
<evidence type="ECO:0000313" key="4">
    <source>
        <dbReference type="Proteomes" id="UP000008630"/>
    </source>
</evidence>
<keyword evidence="1" id="KW-0813">Transport</keyword>
<dbReference type="Proteomes" id="UP000008630">
    <property type="component" value="Chromosome"/>
</dbReference>